<protein>
    <recommendedName>
        <fullName evidence="7">ABC-2 type transporter transmembrane domain-containing protein</fullName>
    </recommendedName>
</protein>
<feature type="transmembrane region" description="Helical" evidence="6">
    <location>
        <begin position="12"/>
        <end position="38"/>
    </location>
</feature>
<comment type="subcellular location">
    <subcellularLocation>
        <location evidence="1">Cell membrane</location>
        <topology evidence="1">Multi-pass membrane protein</topology>
    </subcellularLocation>
</comment>
<dbReference type="Gene3D" id="3.40.1710.10">
    <property type="entry name" value="abc type-2 transporter like domain"/>
    <property type="match status" value="1"/>
</dbReference>
<evidence type="ECO:0000256" key="4">
    <source>
        <dbReference type="ARBA" id="ARBA00022989"/>
    </source>
</evidence>
<evidence type="ECO:0000256" key="1">
    <source>
        <dbReference type="ARBA" id="ARBA00004651"/>
    </source>
</evidence>
<dbReference type="GO" id="GO:0005886">
    <property type="term" value="C:plasma membrane"/>
    <property type="evidence" value="ECO:0007669"/>
    <property type="project" value="UniProtKB-SubCell"/>
</dbReference>
<keyword evidence="5 6" id="KW-0472">Membrane</keyword>
<evidence type="ECO:0000313" key="8">
    <source>
        <dbReference type="EMBL" id="GEN84075.1"/>
    </source>
</evidence>
<name>A0A511Z9F6_9BACL</name>
<organism evidence="8 9">
    <name type="scientific">Sporosarcina luteola</name>
    <dbReference type="NCBI Taxonomy" id="582850"/>
    <lineage>
        <taxon>Bacteria</taxon>
        <taxon>Bacillati</taxon>
        <taxon>Bacillota</taxon>
        <taxon>Bacilli</taxon>
        <taxon>Bacillales</taxon>
        <taxon>Caryophanaceae</taxon>
        <taxon>Sporosarcina</taxon>
    </lineage>
</organism>
<reference evidence="8 9" key="1">
    <citation type="submission" date="2019-07" db="EMBL/GenBank/DDBJ databases">
        <title>Whole genome shotgun sequence of Sporosarcina luteola NBRC 105378.</title>
        <authorList>
            <person name="Hosoyama A."/>
            <person name="Uohara A."/>
            <person name="Ohji S."/>
            <person name="Ichikawa N."/>
        </authorList>
    </citation>
    <scope>NUCLEOTIDE SEQUENCE [LARGE SCALE GENOMIC DNA]</scope>
    <source>
        <strain evidence="8 9">NBRC 105378</strain>
    </source>
</reference>
<accession>A0A511Z9F6</accession>
<feature type="transmembrane region" description="Helical" evidence="6">
    <location>
        <begin position="252"/>
        <end position="274"/>
    </location>
</feature>
<feature type="transmembrane region" description="Helical" evidence="6">
    <location>
        <begin position="368"/>
        <end position="391"/>
    </location>
</feature>
<dbReference type="AlphaFoldDB" id="A0A511Z9F6"/>
<sequence>MNEYAKQLKKKWATLLLLFLFPLLLIGMIVGLIAALLIPDENTPIQVALVDEDLTKESKLISTLLTETASGQHYLQIVSTSKKQAQQMMDRNEISTYFLLPKDFTDDLYEGESVTIPMTGNPLRPIDSYITKELVDSFARYIAAAQANILVINEFAKETAMSKDERMEFMYGQFIDFTLYTLGKDRMLDEEVIMNAASSSPRNYYLLAGWFIALSIWLLSFYSILGKEETKAMATRMTLSGVTLGQRITGKVIVSFTSGLILASILFALIRYAIQIEFFLIDYVRFGLFTALYAAILLIGIALIDIWVSAKKTALFLGCIFVFISLLLSGALIPTLYFPQSIQTVFPYFFSSISLNWMMDLVLEERNYANFTSLTVYFCFFFLLLLFSFSWKERWRQ</sequence>
<dbReference type="GO" id="GO:0140359">
    <property type="term" value="F:ABC-type transporter activity"/>
    <property type="evidence" value="ECO:0007669"/>
    <property type="project" value="InterPro"/>
</dbReference>
<keyword evidence="4 6" id="KW-1133">Transmembrane helix</keyword>
<proteinExistence type="predicted"/>
<dbReference type="InterPro" id="IPR013525">
    <property type="entry name" value="ABC2_TM"/>
</dbReference>
<dbReference type="PANTHER" id="PTHR30294:SF29">
    <property type="entry name" value="MULTIDRUG ABC TRANSPORTER PERMEASE YBHS-RELATED"/>
    <property type="match status" value="1"/>
</dbReference>
<evidence type="ECO:0000259" key="7">
    <source>
        <dbReference type="Pfam" id="PF12698"/>
    </source>
</evidence>
<evidence type="ECO:0000256" key="5">
    <source>
        <dbReference type="ARBA" id="ARBA00023136"/>
    </source>
</evidence>
<gene>
    <name evidence="8" type="ORF">SLU01_23870</name>
</gene>
<feature type="transmembrane region" description="Helical" evidence="6">
    <location>
        <begin position="315"/>
        <end position="338"/>
    </location>
</feature>
<keyword evidence="3 6" id="KW-0812">Transmembrane</keyword>
<dbReference type="EMBL" id="BJYL01000032">
    <property type="protein sequence ID" value="GEN84075.1"/>
    <property type="molecule type" value="Genomic_DNA"/>
</dbReference>
<keyword evidence="2" id="KW-1003">Cell membrane</keyword>
<evidence type="ECO:0000313" key="9">
    <source>
        <dbReference type="Proteomes" id="UP000321901"/>
    </source>
</evidence>
<feature type="transmembrane region" description="Helical" evidence="6">
    <location>
        <begin position="286"/>
        <end position="308"/>
    </location>
</feature>
<dbReference type="PANTHER" id="PTHR30294">
    <property type="entry name" value="MEMBRANE COMPONENT OF ABC TRANSPORTER YHHJ-RELATED"/>
    <property type="match status" value="1"/>
</dbReference>
<comment type="caution">
    <text evidence="8">The sequence shown here is derived from an EMBL/GenBank/DDBJ whole genome shotgun (WGS) entry which is preliminary data.</text>
</comment>
<feature type="transmembrane region" description="Helical" evidence="6">
    <location>
        <begin position="204"/>
        <end position="225"/>
    </location>
</feature>
<dbReference type="Proteomes" id="UP000321901">
    <property type="component" value="Unassembled WGS sequence"/>
</dbReference>
<evidence type="ECO:0000256" key="2">
    <source>
        <dbReference type="ARBA" id="ARBA00022475"/>
    </source>
</evidence>
<keyword evidence="9" id="KW-1185">Reference proteome</keyword>
<evidence type="ECO:0000256" key="3">
    <source>
        <dbReference type="ARBA" id="ARBA00022692"/>
    </source>
</evidence>
<evidence type="ECO:0000256" key="6">
    <source>
        <dbReference type="SAM" id="Phobius"/>
    </source>
</evidence>
<feature type="domain" description="ABC-2 type transporter transmembrane" evidence="7">
    <location>
        <begin position="12"/>
        <end position="388"/>
    </location>
</feature>
<dbReference type="InterPro" id="IPR051449">
    <property type="entry name" value="ABC-2_transporter_component"/>
</dbReference>
<dbReference type="Pfam" id="PF12698">
    <property type="entry name" value="ABC2_membrane_3"/>
    <property type="match status" value="1"/>
</dbReference>